<feature type="compositionally biased region" description="Basic residues" evidence="1">
    <location>
        <begin position="110"/>
        <end position="127"/>
    </location>
</feature>
<sequence length="241" mass="25931">MHGGVKAISVTIGVQANQSGPDQWGASHPPNGTPLFNPPSSSDLSSNKTSDSDDLDLILNQPQVKAAEGNVINGSVWTPIATGPLIPLAKVNKILNKAPVTHKPTSIPTRRSRRINQAKKKTPKKTAKTSCAKRSNAPRLLDSSLLPDNTNLFNAEGMSQFTMSSVTQPLKGPDYSNKGLSTEQLIAALDQEPTMELDDLFRTDPPLPPDNWSAKKELDKLEAELNTPKKSGPAPMILDKD</sequence>
<feature type="region of interest" description="Disordered" evidence="1">
    <location>
        <begin position="198"/>
        <end position="241"/>
    </location>
</feature>
<accession>A0A2N5U2Z5</accession>
<proteinExistence type="predicted"/>
<evidence type="ECO:0000313" key="3">
    <source>
        <dbReference type="Proteomes" id="UP000235388"/>
    </source>
</evidence>
<protein>
    <submittedName>
        <fullName evidence="2">Uncharacterized protein</fullName>
    </submittedName>
</protein>
<evidence type="ECO:0000313" key="2">
    <source>
        <dbReference type="EMBL" id="PLW32068.1"/>
    </source>
</evidence>
<organism evidence="2 3">
    <name type="scientific">Puccinia coronata f. sp. avenae</name>
    <dbReference type="NCBI Taxonomy" id="200324"/>
    <lineage>
        <taxon>Eukaryota</taxon>
        <taxon>Fungi</taxon>
        <taxon>Dikarya</taxon>
        <taxon>Basidiomycota</taxon>
        <taxon>Pucciniomycotina</taxon>
        <taxon>Pucciniomycetes</taxon>
        <taxon>Pucciniales</taxon>
        <taxon>Pucciniaceae</taxon>
        <taxon>Puccinia</taxon>
    </lineage>
</organism>
<reference evidence="2 3" key="1">
    <citation type="submission" date="2017-11" db="EMBL/GenBank/DDBJ databases">
        <title>De novo assembly and phasing of dikaryotic genomes from two isolates of Puccinia coronata f. sp. avenae, the causal agent of oat crown rust.</title>
        <authorList>
            <person name="Miller M.E."/>
            <person name="Zhang Y."/>
            <person name="Omidvar V."/>
            <person name="Sperschneider J."/>
            <person name="Schwessinger B."/>
            <person name="Raley C."/>
            <person name="Palmer J.M."/>
            <person name="Garnica D."/>
            <person name="Upadhyaya N."/>
            <person name="Rathjen J."/>
            <person name="Taylor J.M."/>
            <person name="Park R.F."/>
            <person name="Dodds P.N."/>
            <person name="Hirsch C.D."/>
            <person name="Kianian S.F."/>
            <person name="Figueroa M."/>
        </authorList>
    </citation>
    <scope>NUCLEOTIDE SEQUENCE [LARGE SCALE GENOMIC DNA]</scope>
    <source>
        <strain evidence="2">12NC29</strain>
    </source>
</reference>
<feature type="compositionally biased region" description="Low complexity" evidence="1">
    <location>
        <begin position="40"/>
        <end position="49"/>
    </location>
</feature>
<dbReference type="Proteomes" id="UP000235388">
    <property type="component" value="Unassembled WGS sequence"/>
</dbReference>
<dbReference type="AlphaFoldDB" id="A0A2N5U2Z5"/>
<feature type="region of interest" description="Disordered" evidence="1">
    <location>
        <begin position="101"/>
        <end position="135"/>
    </location>
</feature>
<comment type="caution">
    <text evidence="2">The sequence shown here is derived from an EMBL/GenBank/DDBJ whole genome shotgun (WGS) entry which is preliminary data.</text>
</comment>
<gene>
    <name evidence="2" type="ORF">PCANC_24574</name>
</gene>
<evidence type="ECO:0000256" key="1">
    <source>
        <dbReference type="SAM" id="MobiDB-lite"/>
    </source>
</evidence>
<dbReference type="OrthoDB" id="2511178at2759"/>
<feature type="region of interest" description="Disordered" evidence="1">
    <location>
        <begin position="16"/>
        <end position="54"/>
    </location>
</feature>
<name>A0A2N5U2Z5_9BASI</name>
<keyword evidence="3" id="KW-1185">Reference proteome</keyword>
<feature type="compositionally biased region" description="Basic and acidic residues" evidence="1">
    <location>
        <begin position="213"/>
        <end position="223"/>
    </location>
</feature>
<dbReference type="EMBL" id="PGCJ01000332">
    <property type="protein sequence ID" value="PLW32068.1"/>
    <property type="molecule type" value="Genomic_DNA"/>
</dbReference>